<reference evidence="2 3" key="1">
    <citation type="journal article" date="2023" name="Sci. Data">
        <title>Genome assembly of the Korean intertidal mud-creeper Batillaria attramentaria.</title>
        <authorList>
            <person name="Patra A.K."/>
            <person name="Ho P.T."/>
            <person name="Jun S."/>
            <person name="Lee S.J."/>
            <person name="Kim Y."/>
            <person name="Won Y.J."/>
        </authorList>
    </citation>
    <scope>NUCLEOTIDE SEQUENCE [LARGE SCALE GENOMIC DNA]</scope>
    <source>
        <strain evidence="2">Wonlab-2016</strain>
    </source>
</reference>
<sequence>MYRDPGSRKSSAAGRSRISSHTSSHTNPAYDKDDVEEGVSYDNPALRSPPDSARNPAPPAYSELDEEDGQEGQYTSKHKRPSLVMPRSESVSQPPEGEDGYLVANPLDQSARSESPDGGIYFEAEAENSC</sequence>
<dbReference type="Proteomes" id="UP001519460">
    <property type="component" value="Unassembled WGS sequence"/>
</dbReference>
<comment type="caution">
    <text evidence="2">The sequence shown here is derived from an EMBL/GenBank/DDBJ whole genome shotgun (WGS) entry which is preliminary data.</text>
</comment>
<dbReference type="EMBL" id="JACVVK020000797">
    <property type="protein sequence ID" value="KAK7445194.1"/>
    <property type="molecule type" value="Genomic_DNA"/>
</dbReference>
<organism evidence="2 3">
    <name type="scientific">Batillaria attramentaria</name>
    <dbReference type="NCBI Taxonomy" id="370345"/>
    <lineage>
        <taxon>Eukaryota</taxon>
        <taxon>Metazoa</taxon>
        <taxon>Spiralia</taxon>
        <taxon>Lophotrochozoa</taxon>
        <taxon>Mollusca</taxon>
        <taxon>Gastropoda</taxon>
        <taxon>Caenogastropoda</taxon>
        <taxon>Sorbeoconcha</taxon>
        <taxon>Cerithioidea</taxon>
        <taxon>Batillariidae</taxon>
        <taxon>Batillaria</taxon>
    </lineage>
</organism>
<name>A0ABD0J0V6_9CAEN</name>
<dbReference type="AlphaFoldDB" id="A0ABD0J0V6"/>
<feature type="compositionally biased region" description="Low complexity" evidence="1">
    <location>
        <begin position="8"/>
        <end position="26"/>
    </location>
</feature>
<feature type="region of interest" description="Disordered" evidence="1">
    <location>
        <begin position="1"/>
        <end position="130"/>
    </location>
</feature>
<accession>A0ABD0J0V6</accession>
<proteinExistence type="predicted"/>
<evidence type="ECO:0000256" key="1">
    <source>
        <dbReference type="SAM" id="MobiDB-lite"/>
    </source>
</evidence>
<keyword evidence="3" id="KW-1185">Reference proteome</keyword>
<evidence type="ECO:0000313" key="3">
    <source>
        <dbReference type="Proteomes" id="UP001519460"/>
    </source>
</evidence>
<evidence type="ECO:0000313" key="2">
    <source>
        <dbReference type="EMBL" id="KAK7445194.1"/>
    </source>
</evidence>
<gene>
    <name evidence="2" type="ORF">BaRGS_00040368</name>
</gene>
<protein>
    <submittedName>
        <fullName evidence="2">Uncharacterized protein</fullName>
    </submittedName>
</protein>